<dbReference type="PROSITE" id="PS50835">
    <property type="entry name" value="IG_LIKE"/>
    <property type="match status" value="1"/>
</dbReference>
<dbReference type="Pfam" id="PF19501">
    <property type="entry name" value="PcRGLX_1st"/>
    <property type="match status" value="1"/>
</dbReference>
<accession>A0A9J6RRA0</accession>
<dbReference type="RefSeq" id="WP_258332725.1">
    <property type="nucleotide sequence ID" value="NZ_JAPTGG010000015.1"/>
</dbReference>
<sequence>MNNTVSITAKRQTTPAPSSEPATLGIPYARGQLKADQPLALTCQQAQLPLNTEITAYWNDGSVRWLLIKTLLSSDIKHGDLLTLAPSSAPSCSPAITLDQSPSGITVNTGSITCTIGKQPPLIAVTDLSTQAQLNQNIKLLTTNDQAAALILDDLKVNTQHPTHFCTIELAGHYLLNNTKRLNLSAQLSFYSNSSLIEWQLTVHNPAAAKHKGGFWDLGDEHSLFFNALSFDSQLHQTNCCQLQAQTDSEWFCDNSLQLLQASSGGEHWQSANHVNHQGNIPLSLKGYKLTQQQQEVCGLRADPIAHCSNSHTGINAYIEKFWQNFPKAVSLDHNTLSLQLFPSQAGEPYELQGGEKKTHRLLLDINNNRESLLWARTPSQLVLDREIYAKANTLPHFASSAESNALQQLINLGVEGDNNFFSKREKIDEYGWRHFGDLYADHETLYQSANEVPLCSHYNNQYDPALGFAKQYMASAKPQWLELFDDLSRHILDIDLYDTDLDRDEYNHGLFWHTDHYLDAGTCSHRTFSKQHLNVEHTAQSGGGPGTEHCYTTGLRYYYYFTGNLRAKEAVLKLNSWMQYAQEGTGAILERLLAIKTKDIPLLKRLNKGLAISPYRYPLTRGTGNYISTLLDSYYLDGKYSHIEQIEFIIRNTIHPSDIISERHFENIEQTWSYTIFLQALTKYLHYKVSENSFDKQYTYARDCLLHYAQWMQHHERPYLEQIDALEYPNHTWAAQDLRKAHILFEAYYFSPQPAPDYRQKAERFLHYVTDTLQQEPTRSFTRILAILMQNQHDYEHITPLIEHTEQATLAVGTYGPAPKLKRSGIITNIIKDLVKATLRFSYQREKKWLTSRLS</sequence>
<feature type="region of interest" description="Disordered" evidence="1">
    <location>
        <begin position="1"/>
        <end position="23"/>
    </location>
</feature>
<keyword evidence="4" id="KW-1185">Reference proteome</keyword>
<dbReference type="AlphaFoldDB" id="A0A9J6RRA0"/>
<dbReference type="InterPro" id="IPR007110">
    <property type="entry name" value="Ig-like_dom"/>
</dbReference>
<dbReference type="EMBL" id="JAPTGG010000015">
    <property type="protein sequence ID" value="MCZ0866696.1"/>
    <property type="molecule type" value="Genomic_DNA"/>
</dbReference>
<protein>
    <recommendedName>
        <fullName evidence="2">Ig-like domain-containing protein</fullName>
    </recommendedName>
</protein>
<gene>
    <name evidence="3" type="ORF">O0V09_15900</name>
</gene>
<dbReference type="InterPro" id="IPR048329">
    <property type="entry name" value="PcRGLX_1st"/>
</dbReference>
<evidence type="ECO:0000256" key="1">
    <source>
        <dbReference type="SAM" id="MobiDB-lite"/>
    </source>
</evidence>
<dbReference type="PANTHER" id="PTHR40081:SF1">
    <property type="entry name" value="TAT PATHWAY SIGNAL SEQUENCE DOMAIN PROTEIN"/>
    <property type="match status" value="1"/>
</dbReference>
<dbReference type="Proteomes" id="UP001069090">
    <property type="component" value="Unassembled WGS sequence"/>
</dbReference>
<evidence type="ECO:0000313" key="3">
    <source>
        <dbReference type="EMBL" id="MCZ0866696.1"/>
    </source>
</evidence>
<evidence type="ECO:0000259" key="2">
    <source>
        <dbReference type="PROSITE" id="PS50835"/>
    </source>
</evidence>
<dbReference type="InterPro" id="IPR045793">
    <property type="entry name" value="PcRGLX/YetA-like"/>
</dbReference>
<evidence type="ECO:0000313" key="4">
    <source>
        <dbReference type="Proteomes" id="UP001069090"/>
    </source>
</evidence>
<proteinExistence type="predicted"/>
<feature type="compositionally biased region" description="Polar residues" evidence="1">
    <location>
        <begin position="1"/>
        <end position="21"/>
    </location>
</feature>
<organism evidence="3 4">
    <name type="scientific">Dasania phycosphaerae</name>
    <dbReference type="NCBI Taxonomy" id="2950436"/>
    <lineage>
        <taxon>Bacteria</taxon>
        <taxon>Pseudomonadati</taxon>
        <taxon>Pseudomonadota</taxon>
        <taxon>Gammaproteobacteria</taxon>
        <taxon>Cellvibrionales</taxon>
        <taxon>Spongiibacteraceae</taxon>
        <taxon>Dasania</taxon>
    </lineage>
</organism>
<comment type="caution">
    <text evidence="3">The sequence shown here is derived from an EMBL/GenBank/DDBJ whole genome shotgun (WGS) entry which is preliminary data.</text>
</comment>
<feature type="domain" description="Ig-like" evidence="2">
    <location>
        <begin position="21"/>
        <end position="135"/>
    </location>
</feature>
<dbReference type="PANTHER" id="PTHR40081">
    <property type="entry name" value="CONCANAVALIN A-LIKE LECTIN/GLUCANASE"/>
    <property type="match status" value="1"/>
</dbReference>
<reference evidence="3 4" key="1">
    <citation type="submission" date="2022-12" db="EMBL/GenBank/DDBJ databases">
        <title>Dasania phycosphaerae sp. nov., isolated from particulate material of the south coast of Korea.</title>
        <authorList>
            <person name="Jiang Y."/>
        </authorList>
    </citation>
    <scope>NUCLEOTIDE SEQUENCE [LARGE SCALE GENOMIC DNA]</scope>
    <source>
        <strain evidence="3 4">GY-19</strain>
    </source>
</reference>
<name>A0A9J6RRA0_9GAMM</name>